<proteinExistence type="predicted"/>
<dbReference type="EMBL" id="JAVDPY010000001">
    <property type="protein sequence ID" value="MDR6332521.1"/>
    <property type="molecule type" value="Genomic_DNA"/>
</dbReference>
<dbReference type="GeneID" id="95762196"/>
<comment type="caution">
    <text evidence="1">The sequence shown here is derived from an EMBL/GenBank/DDBJ whole genome shotgun (WGS) entry which is preliminary data.</text>
</comment>
<gene>
    <name evidence="2" type="ORF">GGQ86_000968</name>
    <name evidence="1" type="ORF">XFLAVUS301_14010</name>
</gene>
<protein>
    <submittedName>
        <fullName evidence="2">UDP-glucose 4-epimerase</fullName>
    </submittedName>
</protein>
<dbReference type="SUPFAM" id="SSF51735">
    <property type="entry name" value="NAD(P)-binding Rossmann-fold domains"/>
    <property type="match status" value="1"/>
</dbReference>
<keyword evidence="4" id="KW-1185">Reference proteome</keyword>
<name>A0A9W6CM71_XANFL</name>
<dbReference type="AlphaFoldDB" id="A0A9W6CM71"/>
<dbReference type="EMBL" id="BSDO01000002">
    <property type="protein sequence ID" value="GLI21727.1"/>
    <property type="molecule type" value="Genomic_DNA"/>
</dbReference>
<reference evidence="1" key="1">
    <citation type="submission" date="2022-12" db="EMBL/GenBank/DDBJ databases">
        <title>Reference genome sequencing for broad-spectrum identification of bacterial and archaeal isolates by mass spectrometry.</title>
        <authorList>
            <person name="Sekiguchi Y."/>
            <person name="Tourlousse D.M."/>
        </authorList>
    </citation>
    <scope>NUCLEOTIDE SEQUENCE</scope>
    <source>
        <strain evidence="1">301</strain>
    </source>
</reference>
<dbReference type="Gene3D" id="3.90.25.10">
    <property type="entry name" value="UDP-galactose 4-epimerase, domain 1"/>
    <property type="match status" value="1"/>
</dbReference>
<sequence length="103" mass="11162">MLRGCNHGLSHAVLRDFNVAGADSAGRCGQSSRCATHLTKVAAEAVAGRRPQVDLSGEDYDTPDGTCIQAELGWKPRFDDLEIIVRSALDWEEALARQQLQPA</sequence>
<dbReference type="Proteomes" id="UP001245370">
    <property type="component" value="Unassembled WGS sequence"/>
</dbReference>
<dbReference type="Proteomes" id="UP001144397">
    <property type="component" value="Unassembled WGS sequence"/>
</dbReference>
<dbReference type="Gene3D" id="3.40.50.720">
    <property type="entry name" value="NAD(P)-binding Rossmann-like Domain"/>
    <property type="match status" value="1"/>
</dbReference>
<accession>A0A9W6CM71</accession>
<reference evidence="2 4" key="2">
    <citation type="submission" date="2023-07" db="EMBL/GenBank/DDBJ databases">
        <title>Genomic Encyclopedia of Type Strains, Phase IV (KMG-IV): sequencing the most valuable type-strain genomes for metagenomic binning, comparative biology and taxonomic classification.</title>
        <authorList>
            <person name="Goeker M."/>
        </authorList>
    </citation>
    <scope>NUCLEOTIDE SEQUENCE [LARGE SCALE GENOMIC DNA]</scope>
    <source>
        <strain evidence="2 4">DSM 338</strain>
    </source>
</reference>
<organism evidence="1 3">
    <name type="scientific">Xanthobacter flavus</name>
    <dbReference type="NCBI Taxonomy" id="281"/>
    <lineage>
        <taxon>Bacteria</taxon>
        <taxon>Pseudomonadati</taxon>
        <taxon>Pseudomonadota</taxon>
        <taxon>Alphaproteobacteria</taxon>
        <taxon>Hyphomicrobiales</taxon>
        <taxon>Xanthobacteraceae</taxon>
        <taxon>Xanthobacter</taxon>
    </lineage>
</organism>
<dbReference type="RefSeq" id="WP_309298265.1">
    <property type="nucleotide sequence ID" value="NZ_BSDO01000002.1"/>
</dbReference>
<evidence type="ECO:0000313" key="1">
    <source>
        <dbReference type="EMBL" id="GLI21727.1"/>
    </source>
</evidence>
<evidence type="ECO:0000313" key="4">
    <source>
        <dbReference type="Proteomes" id="UP001245370"/>
    </source>
</evidence>
<evidence type="ECO:0000313" key="3">
    <source>
        <dbReference type="Proteomes" id="UP001144397"/>
    </source>
</evidence>
<evidence type="ECO:0000313" key="2">
    <source>
        <dbReference type="EMBL" id="MDR6332521.1"/>
    </source>
</evidence>
<dbReference type="InterPro" id="IPR036291">
    <property type="entry name" value="NAD(P)-bd_dom_sf"/>
</dbReference>